<protein>
    <submittedName>
        <fullName evidence="1">Uncharacterized protein</fullName>
    </submittedName>
</protein>
<reference evidence="2" key="1">
    <citation type="journal article" date="2023" name="Nat. Plants">
        <title>Single-cell RNA sequencing provides a high-resolution roadmap for understanding the multicellular compartmentation of specialized metabolism.</title>
        <authorList>
            <person name="Sun S."/>
            <person name="Shen X."/>
            <person name="Li Y."/>
            <person name="Li Y."/>
            <person name="Wang S."/>
            <person name="Li R."/>
            <person name="Zhang H."/>
            <person name="Shen G."/>
            <person name="Guo B."/>
            <person name="Wei J."/>
            <person name="Xu J."/>
            <person name="St-Pierre B."/>
            <person name="Chen S."/>
            <person name="Sun C."/>
        </authorList>
    </citation>
    <scope>NUCLEOTIDE SEQUENCE [LARGE SCALE GENOMIC DNA]</scope>
</reference>
<organism evidence="1 2">
    <name type="scientific">Catharanthus roseus</name>
    <name type="common">Madagascar periwinkle</name>
    <name type="synonym">Vinca rosea</name>
    <dbReference type="NCBI Taxonomy" id="4058"/>
    <lineage>
        <taxon>Eukaryota</taxon>
        <taxon>Viridiplantae</taxon>
        <taxon>Streptophyta</taxon>
        <taxon>Embryophyta</taxon>
        <taxon>Tracheophyta</taxon>
        <taxon>Spermatophyta</taxon>
        <taxon>Magnoliopsida</taxon>
        <taxon>eudicotyledons</taxon>
        <taxon>Gunneridae</taxon>
        <taxon>Pentapetalae</taxon>
        <taxon>asterids</taxon>
        <taxon>lamiids</taxon>
        <taxon>Gentianales</taxon>
        <taxon>Apocynaceae</taxon>
        <taxon>Rauvolfioideae</taxon>
        <taxon>Vinceae</taxon>
        <taxon>Catharanthinae</taxon>
        <taxon>Catharanthus</taxon>
    </lineage>
</organism>
<gene>
    <name evidence="1" type="ORF">M9H77_12593</name>
</gene>
<sequence>MLPDPPRSSDGSAGKEDTDSTGGIGVGDTAAGIVFATEGPLLSMFQVLFPVPLVPSLGPSTDSSSERSITGIGSLSVMISLREYEDDDDDVVLLGSSTRVPSLLSKIQRFKPSIEPRCSDTTCDAPNPATRSTAAE</sequence>
<proteinExistence type="predicted"/>
<keyword evidence="2" id="KW-1185">Reference proteome</keyword>
<name>A0ACC0BHS9_CATRO</name>
<dbReference type="EMBL" id="CM044703">
    <property type="protein sequence ID" value="KAI5672229.1"/>
    <property type="molecule type" value="Genomic_DNA"/>
</dbReference>
<evidence type="ECO:0000313" key="2">
    <source>
        <dbReference type="Proteomes" id="UP001060085"/>
    </source>
</evidence>
<dbReference type="Proteomes" id="UP001060085">
    <property type="component" value="Linkage Group LG03"/>
</dbReference>
<evidence type="ECO:0000313" key="1">
    <source>
        <dbReference type="EMBL" id="KAI5672229.1"/>
    </source>
</evidence>
<accession>A0ACC0BHS9</accession>
<comment type="caution">
    <text evidence="1">The sequence shown here is derived from an EMBL/GenBank/DDBJ whole genome shotgun (WGS) entry which is preliminary data.</text>
</comment>